<comment type="caution">
    <text evidence="4">The sequence shown here is derived from an EMBL/GenBank/DDBJ whole genome shotgun (WGS) entry which is preliminary data.</text>
</comment>
<feature type="compositionally biased region" description="Low complexity" evidence="2">
    <location>
        <begin position="1630"/>
        <end position="1649"/>
    </location>
</feature>
<dbReference type="GeneID" id="29775573"/>
<feature type="transmembrane region" description="Helical" evidence="3">
    <location>
        <begin position="664"/>
        <end position="686"/>
    </location>
</feature>
<sequence>MKECKKRKNLKTYKYNNYKNIDETYKKNDNIYKILLKEGINYIENENNKIIKNDMYIYTLFFNHIKEDKNKTIIYNEEKCEKEKRKKLHNTLLYLSTIEHKRNSYNIPIYISHKYKKTKYLFLKHKIFKKRKKKNNNKIKNKIKQEKRQINNVLNYILPLNQMKKTNVDLNFFTNKSVEYNSFTKLFFNNYDKDNYIIYNKNVCKKFIHSQSISAALHSSTRTASFDHMNGNICDDMYDNIGSHYSKDNISTKNYEPFYKKRKNIKNDKKISKQTINREGRKVSPLEINKNDILNNSKDKKKLDHLKDYLFCENEDNIFHETKSMEYSRLNSFHQNGKDKKQKIKKNKIINKNNICDKNISSSKDNIRLIERIKNDNKYYTSNNMLSYQYNNVPFISHICQYKSEESEKTNSQNDINKNDYHYNDNYYNVLRNEKRNRKNKKDKKNDIIRNYKNAYTQTDFIDKEKCVNISNEKNIMIKNKINIHNNNNKKNVNMIGELKNIENNAYIKNIYNNKNVFQKKTEKYISSNEDNNSFSKQNESSISNEKYNFINTTCMYDKYQEQFSRLVKTPHNKKKHPKVKIKNDNIQNDNMQNDNIQNDNMQNNNIQNNNMQNNNIQNNNIYNNNVNNHNSYDYNYYNNVYGFCETLKFMKYRELLRKYMGTFYNYSSLKCASYIIIYSLIVKIITQISKNITTSNLSSDTNDMNLINGNKLNTNLFLNIYDADGIIQSICYIVLLICIILLIKLGIPSTYLLAGRLTILFMFLFVIQIPIMIYANFLFLKQESTNVSNMNNMNNMKNNDNMNNMNNMNNNDNINNNNNYYYYYKMGVKYIYDRKKDYFNLQLQKLWSIFYIDTMNLLIYTILITFVSLYATYHKLIYPHLLKFYLDHFFLSSYSIVKKEIIHFRVPNNIDAYYLNKMNSYLFNTLYKKQQYGYKENIESTTRRAIGYNIVIKKEKCSFFFNLFTKNVSNKIFRLRNDNKNLNFYIIFYIGELDKKGRPHGFGYWRGINLEGEVLIGYWYHGIPVGPFKCRDFKTGSGFMCIKIGYGKTNCELNDLEIGLADTECCVSGAFYRTFPRVIFYNLNLTNNNSKNRKNESNHGIFEKRECCEYLIINKASNDILRVDYNKLLSDEEEEKQEEKHNEQNENTIDNDKYDIYDNNNINNINNHDDHLSVKHPNDTQKENKIYDNKEIILNIPSNYKRDDVFPSPFLNDDICPSPFLNDDILLKKDILNYDDICDLSYSIQNEIHSTFNKNIETNNTNINIYENKSWLTNNISYNNSFDKDNTNFLCDMNIAIKEDKQNISISSNDDTDENNLTNLPTNKLSSDEKKKNFLNVSKITSHNNMNKLNDNIKDISFKPILKNKNELIKIEEVKEHGLLYEQGSFNSQQNETSHKNVKGEKKEKKKKNIYVHKEGLFSKPKMIKYSKEKITGQNKIDDEEQESEDKHRNSSKKKLYNIIKRKISTKNKKKQILNIGKKKDNAYINEPEISKRKDVDMNLLRSSYEEDQYRRRRKKKNKNKIKNKDKENSITNRNNEMQQNEYDHNYDKEENEDDEESLGILYNKLVKENIHENNNYNADLKDDTRKIKKHIGYSMTNNILDFKRFRGFKRRKKKTKKKKKSHDDINMKSYGNSKDNNNDNNNNNNNKYNKYFHFNKIYKIKNNRRRRAFLPKALSGTLPKLKRKKKGRRLLFSDTITNVYQTKCMNIILQNLCPHMPNFGIIYNTDLHISIDAERGLYITGYINKKNYNFLTSRNTKDNFEDNEVKIKIIKKRKNINNNTFNHNKYNDKHIYSWIDDIKELSLDGWVKCELAGCLEAVIFIHGYNTSHLEALQILGQMASFGNFPNYIKLFLFNWPSGKNLLEFFIAKDNSQNKKVHHAFKSFLDTLRNNGIRQIHIITHSMGTRMFLLAFHDIVSSDLFSTIEEKEKDEKYQNKMKLITLTMMNPEYYLSDFVNKEYIFLRSFCTVISIYCDSNDKALKWAEIFSGTKSLGKNVFDLNINKEDISKKYNGQGANYLFDSNQLDYYSIPMENNNKIHNKKYMNIEKNTNDKIDYNIDHNIISSFFDCENLEITNNKKKKSKFKISIAEKLRTLVYFFFGKKYIKNKTYMNEHNSLQKNDNDNDDDDEDICSLNKDKTQNILHQPPMFRNTLLVFTGIEPTYCYKDNRDWLDVDVIDTTWLGSNVHTLRHSYWSLNREIIEDIRELIVTRKRARQRTSRLDRREGNVWVYRVAPSHLKSIFDSDI</sequence>
<feature type="region of interest" description="Disordered" evidence="2">
    <location>
        <begin position="1133"/>
        <end position="1154"/>
    </location>
</feature>
<proteinExistence type="predicted"/>
<gene>
    <name evidence="4" type="ORF">PGSY75_0709900</name>
</gene>
<feature type="compositionally biased region" description="Basic residues" evidence="2">
    <location>
        <begin position="1607"/>
        <end position="1622"/>
    </location>
</feature>
<feature type="region of interest" description="Disordered" evidence="2">
    <location>
        <begin position="1430"/>
        <end position="1457"/>
    </location>
</feature>
<dbReference type="RefSeq" id="XP_018642462.1">
    <property type="nucleotide sequence ID" value="XM_018784961.1"/>
</dbReference>
<organism evidence="4 5">
    <name type="scientific">Plasmodium gaboni</name>
    <dbReference type="NCBI Taxonomy" id="647221"/>
    <lineage>
        <taxon>Eukaryota</taxon>
        <taxon>Sar</taxon>
        <taxon>Alveolata</taxon>
        <taxon>Apicomplexa</taxon>
        <taxon>Aconoidasida</taxon>
        <taxon>Haemosporida</taxon>
        <taxon>Plasmodiidae</taxon>
        <taxon>Plasmodium</taxon>
        <taxon>Plasmodium (Laverania)</taxon>
    </lineage>
</organism>
<feature type="region of interest" description="Disordered" evidence="2">
    <location>
        <begin position="1307"/>
        <end position="1326"/>
    </location>
</feature>
<dbReference type="VEuPathDB" id="PlasmoDB:PGABG01_0708700"/>
<feature type="transmembrane region" description="Helical" evidence="3">
    <location>
        <begin position="727"/>
        <end position="748"/>
    </location>
</feature>
<name>A0A151LQ01_9APIC</name>
<dbReference type="VEuPathDB" id="PlasmoDB:PGSY75_0709900"/>
<feature type="compositionally biased region" description="Basic and acidic residues" evidence="2">
    <location>
        <begin position="1138"/>
        <end position="1154"/>
    </location>
</feature>
<feature type="region of interest" description="Disordered" evidence="2">
    <location>
        <begin position="1507"/>
        <end position="1543"/>
    </location>
</feature>
<protein>
    <submittedName>
        <fullName evidence="4">Putative membrane protein</fullName>
    </submittedName>
</protein>
<feature type="transmembrane region" description="Helical" evidence="3">
    <location>
        <begin position="850"/>
        <end position="874"/>
    </location>
</feature>
<dbReference type="PANTHER" id="PTHR36513:SF1">
    <property type="entry name" value="TRANSMEMBRANE PROTEIN"/>
    <property type="match status" value="1"/>
</dbReference>
<feature type="compositionally biased region" description="Polar residues" evidence="2">
    <location>
        <begin position="1531"/>
        <end position="1541"/>
    </location>
</feature>
<evidence type="ECO:0000313" key="5">
    <source>
        <dbReference type="Proteomes" id="UP000076004"/>
    </source>
</evidence>
<feature type="compositionally biased region" description="Basic and acidic residues" evidence="2">
    <location>
        <begin position="1394"/>
        <end position="1404"/>
    </location>
</feature>
<evidence type="ECO:0000313" key="4">
    <source>
        <dbReference type="EMBL" id="KYO01258.1"/>
    </source>
</evidence>
<reference evidence="4 5" key="1">
    <citation type="journal article" date="2016" name="Nat. Commun.">
        <title>Genomes of cryptic chimpanzee Plasmodium species reveal key evolutionary events leading to human malaria.</title>
        <authorList>
            <person name="Sundararaman S.A."/>
            <person name="Plenderleith L.J."/>
            <person name="Liu W."/>
            <person name="Loy D.E."/>
            <person name="Learn G.H."/>
            <person name="Li Y."/>
            <person name="Shaw K.S."/>
            <person name="Ayouba A."/>
            <person name="Peeters M."/>
            <person name="Speede S."/>
            <person name="Shaw G.M."/>
            <person name="Bushman F.D."/>
            <person name="Brisson D."/>
            <person name="Rayner J.C."/>
            <person name="Sharp P.M."/>
            <person name="Hahn B.H."/>
        </authorList>
    </citation>
    <scope>NUCLEOTIDE SEQUENCE [LARGE SCALE GENOMIC DNA]</scope>
    <source>
        <strain evidence="4 5">SY75</strain>
    </source>
</reference>
<dbReference type="SUPFAM" id="SSF53474">
    <property type="entry name" value="alpha/beta-Hydrolases"/>
    <property type="match status" value="1"/>
</dbReference>
<evidence type="ECO:0000256" key="2">
    <source>
        <dbReference type="SAM" id="MobiDB-lite"/>
    </source>
</evidence>
<keyword evidence="3" id="KW-1133">Transmembrane helix</keyword>
<feature type="compositionally biased region" description="Basic residues" evidence="2">
    <location>
        <begin position="1512"/>
        <end position="1523"/>
    </location>
</feature>
<feature type="region of interest" description="Disordered" evidence="2">
    <location>
        <begin position="1607"/>
        <end position="1649"/>
    </location>
</feature>
<keyword evidence="3" id="KW-0472">Membrane</keyword>
<keyword evidence="3" id="KW-0812">Transmembrane</keyword>
<dbReference type="KEGG" id="pgab:PGSY75_0709900"/>
<feature type="region of interest" description="Disordered" evidence="2">
    <location>
        <begin position="1389"/>
        <end position="1408"/>
    </location>
</feature>
<feature type="transmembrane region" description="Helical" evidence="3">
    <location>
        <begin position="760"/>
        <end position="781"/>
    </location>
</feature>
<dbReference type="Proteomes" id="UP000076004">
    <property type="component" value="Unassembled WGS sequence"/>
</dbReference>
<evidence type="ECO:0000256" key="1">
    <source>
        <dbReference type="SAM" id="Coils"/>
    </source>
</evidence>
<keyword evidence="1" id="KW-0175">Coiled coil</keyword>
<accession>A0A151LQ01</accession>
<dbReference type="EMBL" id="LVLB01000008">
    <property type="protein sequence ID" value="KYO01258.1"/>
    <property type="molecule type" value="Genomic_DNA"/>
</dbReference>
<evidence type="ECO:0000256" key="3">
    <source>
        <dbReference type="SAM" id="Phobius"/>
    </source>
</evidence>
<dbReference type="PANTHER" id="PTHR36513">
    <property type="entry name" value="ABC TRANSMEMBRANE TYPE-1 DOMAIN-CONTAINING PROTEIN"/>
    <property type="match status" value="1"/>
</dbReference>
<feature type="coiled-coil region" evidence="1">
    <location>
        <begin position="129"/>
        <end position="156"/>
    </location>
</feature>
<dbReference type="InterPro" id="IPR029058">
    <property type="entry name" value="AB_hydrolase_fold"/>
</dbReference>